<proteinExistence type="predicted"/>
<feature type="non-terminal residue" evidence="2">
    <location>
        <position position="1"/>
    </location>
</feature>
<dbReference type="AlphaFoldDB" id="A0A820HV79"/>
<feature type="region of interest" description="Disordered" evidence="1">
    <location>
        <begin position="1"/>
        <end position="33"/>
    </location>
</feature>
<name>A0A820HV79_9BILA</name>
<gene>
    <name evidence="2" type="ORF">FNK824_LOCUS40568</name>
</gene>
<comment type="caution">
    <text evidence="2">The sequence shown here is derived from an EMBL/GenBank/DDBJ whole genome shotgun (WGS) entry which is preliminary data.</text>
</comment>
<accession>A0A820HV79</accession>
<sequence>QQQRQTQNNHNIRFSNSQTNLSQPQSTPVVNQI</sequence>
<evidence type="ECO:0000313" key="2">
    <source>
        <dbReference type="EMBL" id="CAF4299087.1"/>
    </source>
</evidence>
<protein>
    <submittedName>
        <fullName evidence="2">Uncharacterized protein</fullName>
    </submittedName>
</protein>
<evidence type="ECO:0000256" key="1">
    <source>
        <dbReference type="SAM" id="MobiDB-lite"/>
    </source>
</evidence>
<dbReference type="Proteomes" id="UP000663874">
    <property type="component" value="Unassembled WGS sequence"/>
</dbReference>
<reference evidence="2" key="1">
    <citation type="submission" date="2021-02" db="EMBL/GenBank/DDBJ databases">
        <authorList>
            <person name="Nowell W R."/>
        </authorList>
    </citation>
    <scope>NUCLEOTIDE SEQUENCE</scope>
</reference>
<dbReference type="EMBL" id="CAJOBE010033062">
    <property type="protein sequence ID" value="CAF4299087.1"/>
    <property type="molecule type" value="Genomic_DNA"/>
</dbReference>
<evidence type="ECO:0000313" key="3">
    <source>
        <dbReference type="Proteomes" id="UP000663874"/>
    </source>
</evidence>
<organism evidence="2 3">
    <name type="scientific">Rotaria sordida</name>
    <dbReference type="NCBI Taxonomy" id="392033"/>
    <lineage>
        <taxon>Eukaryota</taxon>
        <taxon>Metazoa</taxon>
        <taxon>Spiralia</taxon>
        <taxon>Gnathifera</taxon>
        <taxon>Rotifera</taxon>
        <taxon>Eurotatoria</taxon>
        <taxon>Bdelloidea</taxon>
        <taxon>Philodinida</taxon>
        <taxon>Philodinidae</taxon>
        <taxon>Rotaria</taxon>
    </lineage>
</organism>